<dbReference type="PANTHER" id="PTHR14096">
    <property type="entry name" value="APOLIPOPROTEIN L"/>
    <property type="match status" value="1"/>
</dbReference>
<evidence type="ECO:0000313" key="3">
    <source>
        <dbReference type="Ensembl" id="ENSENLP00000000137.1"/>
    </source>
</evidence>
<dbReference type="GO" id="GO:0006869">
    <property type="term" value="P:lipid transport"/>
    <property type="evidence" value="ECO:0007669"/>
    <property type="project" value="InterPro"/>
</dbReference>
<dbReference type="InterPro" id="IPR008405">
    <property type="entry name" value="ApoL"/>
</dbReference>
<sequence length="344" mass="36821">MSQNSGRPGPMQRGQPSTPQSPTKRAPPPVLPKKWTIMRTISSETGKDNSDVIERYSHVMAELSPSAKNETPNRAPDVANWNGNTSFEKVGDPGEVITAEAKALCKAIKSYIFLFHEQHSMLKEKIGTLRSIADNLDKVSKRTKIAGITGGATTAAGGVAAAAGVILSPVTAGASLALTAVGVGVAAAGGVTGASAAIAHGVSTSGDKKKIDKLLQEYKDLMKEITERLKVVCECMEKLKLHDLAVLCEARKISEKISRMIDLATTGGASANTLESNTKAFGQIEGFALAMDFFYSQEKDGLKLKKGLESKLAQKIRKLSEDLDKGLEELRQIKTLFMKYCKVV</sequence>
<dbReference type="GO" id="GO:0005576">
    <property type="term" value="C:extracellular region"/>
    <property type="evidence" value="ECO:0007669"/>
    <property type="project" value="InterPro"/>
</dbReference>
<protein>
    <submittedName>
        <fullName evidence="3">Uncharacterized protein</fullName>
    </submittedName>
</protein>
<name>A0A665T3U8_ECHNA</name>
<accession>A0A665T3U8</accession>
<evidence type="ECO:0000256" key="1">
    <source>
        <dbReference type="ARBA" id="ARBA00010090"/>
    </source>
</evidence>
<dbReference type="Proteomes" id="UP000472264">
    <property type="component" value="Chromosome 1"/>
</dbReference>
<reference evidence="3" key="3">
    <citation type="submission" date="2025-09" db="UniProtKB">
        <authorList>
            <consortium name="Ensembl"/>
        </authorList>
    </citation>
    <scope>IDENTIFICATION</scope>
</reference>
<gene>
    <name evidence="3" type="primary">apol4</name>
</gene>
<dbReference type="GO" id="GO:0008289">
    <property type="term" value="F:lipid binding"/>
    <property type="evidence" value="ECO:0007669"/>
    <property type="project" value="InterPro"/>
</dbReference>
<dbReference type="PANTHER" id="PTHR14096:SF59">
    <property type="entry name" value="APOLIPOPROTEIN L, 1 ISOFORM X1"/>
    <property type="match status" value="1"/>
</dbReference>
<comment type="similarity">
    <text evidence="1">Belongs to the apolipoprotein L family.</text>
</comment>
<reference evidence="3" key="1">
    <citation type="submission" date="2021-04" db="EMBL/GenBank/DDBJ databases">
        <authorList>
            <consortium name="Wellcome Sanger Institute Data Sharing"/>
        </authorList>
    </citation>
    <scope>NUCLEOTIDE SEQUENCE [LARGE SCALE GENOMIC DNA]</scope>
</reference>
<proteinExistence type="inferred from homology"/>
<dbReference type="OrthoDB" id="8920155at2759"/>
<keyword evidence="4" id="KW-1185">Reference proteome</keyword>
<dbReference type="InParanoid" id="A0A665T3U8"/>
<dbReference type="Pfam" id="PF05461">
    <property type="entry name" value="ApoL"/>
    <property type="match status" value="1"/>
</dbReference>
<feature type="compositionally biased region" description="Polar residues" evidence="2">
    <location>
        <begin position="14"/>
        <end position="23"/>
    </location>
</feature>
<dbReference type="RefSeq" id="XP_029366009.1">
    <property type="nucleotide sequence ID" value="XM_029510149.1"/>
</dbReference>
<organism evidence="3 4">
    <name type="scientific">Echeneis naucrates</name>
    <name type="common">Live sharksucker</name>
    <dbReference type="NCBI Taxonomy" id="173247"/>
    <lineage>
        <taxon>Eukaryota</taxon>
        <taxon>Metazoa</taxon>
        <taxon>Chordata</taxon>
        <taxon>Craniata</taxon>
        <taxon>Vertebrata</taxon>
        <taxon>Euteleostomi</taxon>
        <taxon>Actinopterygii</taxon>
        <taxon>Neopterygii</taxon>
        <taxon>Teleostei</taxon>
        <taxon>Neoteleostei</taxon>
        <taxon>Acanthomorphata</taxon>
        <taxon>Carangaria</taxon>
        <taxon>Carangiformes</taxon>
        <taxon>Echeneidae</taxon>
        <taxon>Echeneis</taxon>
    </lineage>
</organism>
<evidence type="ECO:0000313" key="4">
    <source>
        <dbReference type="Proteomes" id="UP000472264"/>
    </source>
</evidence>
<evidence type="ECO:0000256" key="2">
    <source>
        <dbReference type="SAM" id="MobiDB-lite"/>
    </source>
</evidence>
<dbReference type="GO" id="GO:0016020">
    <property type="term" value="C:membrane"/>
    <property type="evidence" value="ECO:0007669"/>
    <property type="project" value="TreeGrafter"/>
</dbReference>
<dbReference type="AlphaFoldDB" id="A0A665T3U8"/>
<dbReference type="Gene3D" id="1.20.1170.10">
    <property type="match status" value="1"/>
</dbReference>
<dbReference type="Ensembl" id="ENSENLT00000000140.1">
    <property type="protein sequence ID" value="ENSENLP00000000137.1"/>
    <property type="gene ID" value="ENSENLG00000000066.1"/>
</dbReference>
<dbReference type="GeneID" id="115048574"/>
<dbReference type="GO" id="GO:0042157">
    <property type="term" value="P:lipoprotein metabolic process"/>
    <property type="evidence" value="ECO:0007669"/>
    <property type="project" value="InterPro"/>
</dbReference>
<reference evidence="3" key="2">
    <citation type="submission" date="2025-08" db="UniProtKB">
        <authorList>
            <consortium name="Ensembl"/>
        </authorList>
    </citation>
    <scope>IDENTIFICATION</scope>
</reference>
<dbReference type="OMA" id="ACLKFIS"/>
<feature type="region of interest" description="Disordered" evidence="2">
    <location>
        <begin position="1"/>
        <end position="50"/>
    </location>
</feature>